<dbReference type="Proteomes" id="UP000225706">
    <property type="component" value="Unassembled WGS sequence"/>
</dbReference>
<dbReference type="EMBL" id="LSMT01000671">
    <property type="protein sequence ID" value="PFX15217.1"/>
    <property type="molecule type" value="Genomic_DNA"/>
</dbReference>
<sequence>MARDEVTKIHPGGVSDVQNNEKLARMYESSNGNDGYKAMELYISMLNPKSDASFQYPKKQWNYDDDVSYDARPIGVNKLNNMMKSISEAANCRKCTPTTALGPLRSRCGQIPESKITILWQYLVPVLSRVWRTSTCSLPPHNHNTAVRTTSRVIEKLFNAHACIGNLVISVTSRADDAVRIPGFKSSELFKMADGKALKKSSFMKWSEKHDIFLCREILFMKPYQFKGGSPQSENARKNIASDLCEVKGITFNANKKSVRDRYRLLLEKHKKKMRTQEGSSGSSTYKTELDQLLQNIVEESREASENYETDTKDKHEKGLKDRKDAEEVRQKALESLAQTDKRHTEEVEQSQSSNSKKRPQKTGSETILYSSLGRLYGNNRTAWVRVSRPSVSKKSSLDDAKKGLSHQIRDMTKSGGGRILRAL</sequence>
<proteinExistence type="predicted"/>
<keyword evidence="3" id="KW-1185">Reference proteome</keyword>
<feature type="compositionally biased region" description="Basic and acidic residues" evidence="1">
    <location>
        <begin position="301"/>
        <end position="333"/>
    </location>
</feature>
<evidence type="ECO:0000313" key="2">
    <source>
        <dbReference type="EMBL" id="PFX15217.1"/>
    </source>
</evidence>
<dbReference type="PANTHER" id="PTHR33309:SF1">
    <property type="entry name" value="MYB_SANT-LIKE DNA-BINDING DOMAIN-CONTAINING PROTEIN"/>
    <property type="match status" value="1"/>
</dbReference>
<dbReference type="AlphaFoldDB" id="A0A2B4RFU0"/>
<gene>
    <name evidence="2" type="ORF">AWC38_SpisGene20568</name>
</gene>
<name>A0A2B4RFU0_STYPI</name>
<dbReference type="PANTHER" id="PTHR33309">
    <property type="entry name" value="KERATIN, ULTRA HIGH-SULFUR MATRIX PROTEIN-LIKE"/>
    <property type="match status" value="1"/>
</dbReference>
<evidence type="ECO:0000256" key="1">
    <source>
        <dbReference type="SAM" id="MobiDB-lite"/>
    </source>
</evidence>
<comment type="caution">
    <text evidence="2">The sequence shown here is derived from an EMBL/GenBank/DDBJ whole genome shotgun (WGS) entry which is preliminary data.</text>
</comment>
<protein>
    <submittedName>
        <fullName evidence="2">Uncharacterized protein</fullName>
    </submittedName>
</protein>
<dbReference type="STRING" id="50429.A0A2B4RFU0"/>
<feature type="region of interest" description="Disordered" evidence="1">
    <location>
        <begin position="301"/>
        <end position="366"/>
    </location>
</feature>
<evidence type="ECO:0000313" key="3">
    <source>
        <dbReference type="Proteomes" id="UP000225706"/>
    </source>
</evidence>
<organism evidence="2 3">
    <name type="scientific">Stylophora pistillata</name>
    <name type="common">Smooth cauliflower coral</name>
    <dbReference type="NCBI Taxonomy" id="50429"/>
    <lineage>
        <taxon>Eukaryota</taxon>
        <taxon>Metazoa</taxon>
        <taxon>Cnidaria</taxon>
        <taxon>Anthozoa</taxon>
        <taxon>Hexacorallia</taxon>
        <taxon>Scleractinia</taxon>
        <taxon>Astrocoeniina</taxon>
        <taxon>Pocilloporidae</taxon>
        <taxon>Stylophora</taxon>
    </lineage>
</organism>
<accession>A0A2B4RFU0</accession>
<reference evidence="3" key="1">
    <citation type="journal article" date="2017" name="bioRxiv">
        <title>Comparative analysis of the genomes of Stylophora pistillata and Acropora digitifera provides evidence for extensive differences between species of corals.</title>
        <authorList>
            <person name="Voolstra C.R."/>
            <person name="Li Y."/>
            <person name="Liew Y.J."/>
            <person name="Baumgarten S."/>
            <person name="Zoccola D."/>
            <person name="Flot J.-F."/>
            <person name="Tambutte S."/>
            <person name="Allemand D."/>
            <person name="Aranda M."/>
        </authorList>
    </citation>
    <scope>NUCLEOTIDE SEQUENCE [LARGE SCALE GENOMIC DNA]</scope>
</reference>